<feature type="domain" description="RecX first three-helical" evidence="9">
    <location>
        <begin position="59"/>
        <end position="97"/>
    </location>
</feature>
<evidence type="ECO:0000256" key="6">
    <source>
        <dbReference type="HAMAP-Rule" id="MF_01114"/>
    </source>
</evidence>
<feature type="domain" description="RecX second three-helical" evidence="7">
    <location>
        <begin position="104"/>
        <end position="145"/>
    </location>
</feature>
<evidence type="ECO:0000259" key="9">
    <source>
        <dbReference type="Pfam" id="PF21982"/>
    </source>
</evidence>
<dbReference type="InterPro" id="IPR036388">
    <property type="entry name" value="WH-like_DNA-bd_sf"/>
</dbReference>
<evidence type="ECO:0000256" key="1">
    <source>
        <dbReference type="ARBA" id="ARBA00003529"/>
    </source>
</evidence>
<evidence type="ECO:0000256" key="2">
    <source>
        <dbReference type="ARBA" id="ARBA00004496"/>
    </source>
</evidence>
<dbReference type="Pfam" id="PF21981">
    <property type="entry name" value="RecX_HTH3"/>
    <property type="match status" value="2"/>
</dbReference>
<dbReference type="InterPro" id="IPR003783">
    <property type="entry name" value="Regulatory_RecX"/>
</dbReference>
<comment type="caution">
    <text evidence="10">The sequence shown here is derived from an EMBL/GenBank/DDBJ whole genome shotgun (WGS) entry which is preliminary data.</text>
</comment>
<dbReference type="EMBL" id="JBEPMK010000001">
    <property type="protein sequence ID" value="MET3643386.1"/>
    <property type="molecule type" value="Genomic_DNA"/>
</dbReference>
<dbReference type="RefSeq" id="WP_354279387.1">
    <property type="nucleotide sequence ID" value="NZ_JBEPMK010000001.1"/>
</dbReference>
<dbReference type="Gene3D" id="1.10.10.10">
    <property type="entry name" value="Winged helix-like DNA-binding domain superfamily/Winged helix DNA-binding domain"/>
    <property type="match status" value="4"/>
</dbReference>
<comment type="subcellular location">
    <subcellularLocation>
        <location evidence="2 6">Cytoplasm</location>
    </subcellularLocation>
</comment>
<dbReference type="PANTHER" id="PTHR33602">
    <property type="entry name" value="REGULATORY PROTEIN RECX FAMILY PROTEIN"/>
    <property type="match status" value="1"/>
</dbReference>
<proteinExistence type="inferred from homology"/>
<dbReference type="InterPro" id="IPR053924">
    <property type="entry name" value="RecX_HTH_2nd"/>
</dbReference>
<keyword evidence="11" id="KW-1185">Reference proteome</keyword>
<evidence type="ECO:0000256" key="4">
    <source>
        <dbReference type="ARBA" id="ARBA00018111"/>
    </source>
</evidence>
<reference evidence="10 11" key="1">
    <citation type="submission" date="2024-06" db="EMBL/GenBank/DDBJ databases">
        <title>Genomic Encyclopedia of Type Strains, Phase IV (KMG-IV): sequencing the most valuable type-strain genomes for metagenomic binning, comparative biology and taxonomic classification.</title>
        <authorList>
            <person name="Goeker M."/>
        </authorList>
    </citation>
    <scope>NUCLEOTIDE SEQUENCE [LARGE SCALE GENOMIC DNA]</scope>
    <source>
        <strain evidence="10 11">DSM 15349</strain>
    </source>
</reference>
<accession>A0ABV2JHK4</accession>
<sequence length="258" mass="30398">MKITKIEKKKQLYFLEVDSSDICYITEDTIVRFMLSKDKEISEQDYQEIKEFAQFSYGKNLALYYLSFKQRTRKEVHDYLLKYEIDADSIPKILGHLEEEKWIDDQEYARRVIQSNQFTGDKGPFVLAQKLAQKGIKKQHVAVALSEADFIEIACRVAEKINRKYENKLPLQALKTKVLQQLTSKGFSSADAKLALQTLEIEKDQELESQLIYKELDKQFPKYARKYEGYELKQRLTQALARKRFSFDDIKSALRDYL</sequence>
<evidence type="ECO:0000256" key="3">
    <source>
        <dbReference type="ARBA" id="ARBA00009695"/>
    </source>
</evidence>
<evidence type="ECO:0000259" key="7">
    <source>
        <dbReference type="Pfam" id="PF02631"/>
    </source>
</evidence>
<comment type="similarity">
    <text evidence="3 6">Belongs to the RecX family.</text>
</comment>
<comment type="function">
    <text evidence="1 6">Modulates RecA activity.</text>
</comment>
<feature type="domain" description="RecX third three-helical" evidence="8">
    <location>
        <begin position="149"/>
        <end position="194"/>
    </location>
</feature>
<evidence type="ECO:0000256" key="5">
    <source>
        <dbReference type="ARBA" id="ARBA00022490"/>
    </source>
</evidence>
<feature type="domain" description="RecX third three-helical" evidence="8">
    <location>
        <begin position="209"/>
        <end position="254"/>
    </location>
</feature>
<evidence type="ECO:0000259" key="8">
    <source>
        <dbReference type="Pfam" id="PF21981"/>
    </source>
</evidence>
<evidence type="ECO:0000313" key="10">
    <source>
        <dbReference type="EMBL" id="MET3643386.1"/>
    </source>
</evidence>
<dbReference type="InterPro" id="IPR053926">
    <property type="entry name" value="RecX_HTH_1st"/>
</dbReference>
<organism evidence="10 11">
    <name type="scientific">Streptococcus gallinaceus</name>
    <dbReference type="NCBI Taxonomy" id="165758"/>
    <lineage>
        <taxon>Bacteria</taxon>
        <taxon>Bacillati</taxon>
        <taxon>Bacillota</taxon>
        <taxon>Bacilli</taxon>
        <taxon>Lactobacillales</taxon>
        <taxon>Streptococcaceae</taxon>
        <taxon>Streptococcus</taxon>
    </lineage>
</organism>
<dbReference type="Pfam" id="PF21982">
    <property type="entry name" value="RecX_HTH1"/>
    <property type="match status" value="1"/>
</dbReference>
<dbReference type="Proteomes" id="UP001549055">
    <property type="component" value="Unassembled WGS sequence"/>
</dbReference>
<dbReference type="InterPro" id="IPR053925">
    <property type="entry name" value="RecX_HTH_3rd"/>
</dbReference>
<dbReference type="PANTHER" id="PTHR33602:SF1">
    <property type="entry name" value="REGULATORY PROTEIN RECX FAMILY PROTEIN"/>
    <property type="match status" value="1"/>
</dbReference>
<dbReference type="NCBIfam" id="NF010733">
    <property type="entry name" value="PRK14135.1"/>
    <property type="match status" value="1"/>
</dbReference>
<keyword evidence="5 6" id="KW-0963">Cytoplasm</keyword>
<dbReference type="Pfam" id="PF02631">
    <property type="entry name" value="RecX_HTH2"/>
    <property type="match status" value="1"/>
</dbReference>
<dbReference type="HAMAP" id="MF_01114">
    <property type="entry name" value="RecX"/>
    <property type="match status" value="1"/>
</dbReference>
<protein>
    <recommendedName>
        <fullName evidence="4 6">Regulatory protein RecX</fullName>
    </recommendedName>
</protein>
<evidence type="ECO:0000313" key="11">
    <source>
        <dbReference type="Proteomes" id="UP001549055"/>
    </source>
</evidence>
<gene>
    <name evidence="6" type="primary">recX</name>
    <name evidence="10" type="ORF">ABID27_000003</name>
</gene>
<name>A0ABV2JHK4_9STRE</name>